<evidence type="ECO:0000256" key="5">
    <source>
        <dbReference type="SAM" id="Coils"/>
    </source>
</evidence>
<feature type="repeat" description="WD" evidence="4">
    <location>
        <begin position="338"/>
        <end position="369"/>
    </location>
</feature>
<dbReference type="Pfam" id="PF00400">
    <property type="entry name" value="WD40"/>
    <property type="match status" value="7"/>
</dbReference>
<feature type="repeat" description="WD" evidence="4">
    <location>
        <begin position="378"/>
        <end position="418"/>
    </location>
</feature>
<dbReference type="SUPFAM" id="SSF54695">
    <property type="entry name" value="POZ domain"/>
    <property type="match status" value="1"/>
</dbReference>
<evidence type="ECO:0000256" key="1">
    <source>
        <dbReference type="ARBA" id="ARBA00022490"/>
    </source>
</evidence>
<dbReference type="PRINTS" id="PR00320">
    <property type="entry name" value="GPROTEINBRPT"/>
</dbReference>
<dbReference type="InterPro" id="IPR020472">
    <property type="entry name" value="WD40_PAC1"/>
</dbReference>
<dbReference type="GO" id="GO:0051260">
    <property type="term" value="P:protein homooligomerization"/>
    <property type="evidence" value="ECO:0007669"/>
    <property type="project" value="InterPro"/>
</dbReference>
<dbReference type="GO" id="GO:0005634">
    <property type="term" value="C:nucleus"/>
    <property type="evidence" value="ECO:0007669"/>
    <property type="project" value="TreeGrafter"/>
</dbReference>
<gene>
    <name evidence="7" type="ORF">AKO1_006496</name>
</gene>
<dbReference type="GO" id="GO:0043161">
    <property type="term" value="P:proteasome-mediated ubiquitin-dependent protein catabolic process"/>
    <property type="evidence" value="ECO:0007669"/>
    <property type="project" value="TreeGrafter"/>
</dbReference>
<dbReference type="PANTHER" id="PTHR19849">
    <property type="entry name" value="PHOSPHOLIPASE A-2-ACTIVATING PROTEIN"/>
    <property type="match status" value="1"/>
</dbReference>
<feature type="repeat" description="WD" evidence="4">
    <location>
        <begin position="459"/>
        <end position="499"/>
    </location>
</feature>
<comment type="caution">
    <text evidence="7">The sequence shown here is derived from an EMBL/GenBank/DDBJ whole genome shotgun (WGS) entry which is preliminary data.</text>
</comment>
<feature type="coiled-coil region" evidence="5">
    <location>
        <begin position="56"/>
        <end position="83"/>
    </location>
</feature>
<keyword evidence="1" id="KW-0963">Cytoplasm</keyword>
<dbReference type="AlphaFoldDB" id="A0AAW2ZNP7"/>
<dbReference type="Gene3D" id="2.130.10.10">
    <property type="entry name" value="YVTN repeat-like/Quinoprotein amine dehydrogenase"/>
    <property type="match status" value="3"/>
</dbReference>
<dbReference type="Pfam" id="PF02214">
    <property type="entry name" value="BTB_2"/>
    <property type="match status" value="1"/>
</dbReference>
<dbReference type="PROSITE" id="PS50294">
    <property type="entry name" value="WD_REPEATS_REGION"/>
    <property type="match status" value="2"/>
</dbReference>
<dbReference type="GO" id="GO:0005737">
    <property type="term" value="C:cytoplasm"/>
    <property type="evidence" value="ECO:0007669"/>
    <property type="project" value="TreeGrafter"/>
</dbReference>
<dbReference type="GO" id="GO:0043130">
    <property type="term" value="F:ubiquitin binding"/>
    <property type="evidence" value="ECO:0007669"/>
    <property type="project" value="TreeGrafter"/>
</dbReference>
<keyword evidence="2 4" id="KW-0853">WD repeat</keyword>
<keyword evidence="8" id="KW-1185">Reference proteome</keyword>
<dbReference type="InterPro" id="IPR011333">
    <property type="entry name" value="SKP1/BTB/POZ_sf"/>
</dbReference>
<evidence type="ECO:0000259" key="6">
    <source>
        <dbReference type="Pfam" id="PF02214"/>
    </source>
</evidence>
<evidence type="ECO:0000313" key="8">
    <source>
        <dbReference type="Proteomes" id="UP001431209"/>
    </source>
</evidence>
<dbReference type="PROSITE" id="PS00678">
    <property type="entry name" value="WD_REPEATS_1"/>
    <property type="match status" value="2"/>
</dbReference>
<protein>
    <recommendedName>
        <fullName evidence="6">Potassium channel tetramerisation-type BTB domain-containing protein</fullName>
    </recommendedName>
</protein>
<dbReference type="InterPro" id="IPR015943">
    <property type="entry name" value="WD40/YVTN_repeat-like_dom_sf"/>
</dbReference>
<dbReference type="SMART" id="SM00320">
    <property type="entry name" value="WD40"/>
    <property type="match status" value="8"/>
</dbReference>
<keyword evidence="3" id="KW-0677">Repeat</keyword>
<reference evidence="7 8" key="1">
    <citation type="submission" date="2024-03" db="EMBL/GenBank/DDBJ databases">
        <title>The Acrasis kona genome and developmental transcriptomes reveal deep origins of eukaryotic multicellular pathways.</title>
        <authorList>
            <person name="Sheikh S."/>
            <person name="Fu C.-J."/>
            <person name="Brown M.W."/>
            <person name="Baldauf S.L."/>
        </authorList>
    </citation>
    <scope>NUCLEOTIDE SEQUENCE [LARGE SCALE GENOMIC DNA]</scope>
    <source>
        <strain evidence="7 8">ATCC MYA-3509</strain>
    </source>
</reference>
<proteinExistence type="predicted"/>
<keyword evidence="5" id="KW-0175">Coiled coil</keyword>
<dbReference type="Proteomes" id="UP001431209">
    <property type="component" value="Unassembled WGS sequence"/>
</dbReference>
<dbReference type="InterPro" id="IPR001680">
    <property type="entry name" value="WD40_rpt"/>
</dbReference>
<dbReference type="InterPro" id="IPR036322">
    <property type="entry name" value="WD40_repeat_dom_sf"/>
</dbReference>
<feature type="repeat" description="WD" evidence="4">
    <location>
        <begin position="210"/>
        <end position="250"/>
    </location>
</feature>
<dbReference type="PROSITE" id="PS50082">
    <property type="entry name" value="WD_REPEATS_2"/>
    <property type="match status" value="5"/>
</dbReference>
<feature type="domain" description="Potassium channel tetramerisation-type BTB" evidence="6">
    <location>
        <begin position="90"/>
        <end position="180"/>
    </location>
</feature>
<evidence type="ECO:0000256" key="3">
    <source>
        <dbReference type="ARBA" id="ARBA00022737"/>
    </source>
</evidence>
<dbReference type="Gene3D" id="3.30.710.10">
    <property type="entry name" value="Potassium Channel Kv1.1, Chain A"/>
    <property type="match status" value="1"/>
</dbReference>
<dbReference type="CDD" id="cd00200">
    <property type="entry name" value="WD40"/>
    <property type="match status" value="1"/>
</dbReference>
<accession>A0AAW2ZNP7</accession>
<dbReference type="EMBL" id="JAOPGA020001663">
    <property type="protein sequence ID" value="KAL0490319.1"/>
    <property type="molecule type" value="Genomic_DNA"/>
</dbReference>
<feature type="repeat" description="WD" evidence="4">
    <location>
        <begin position="419"/>
        <end position="458"/>
    </location>
</feature>
<organism evidence="7 8">
    <name type="scientific">Acrasis kona</name>
    <dbReference type="NCBI Taxonomy" id="1008807"/>
    <lineage>
        <taxon>Eukaryota</taxon>
        <taxon>Discoba</taxon>
        <taxon>Heterolobosea</taxon>
        <taxon>Tetramitia</taxon>
        <taxon>Eutetramitia</taxon>
        <taxon>Acrasidae</taxon>
        <taxon>Acrasis</taxon>
    </lineage>
</organism>
<name>A0AAW2ZNP7_9EUKA</name>
<dbReference type="SUPFAM" id="SSF50978">
    <property type="entry name" value="WD40 repeat-like"/>
    <property type="match status" value="1"/>
</dbReference>
<dbReference type="InterPro" id="IPR019775">
    <property type="entry name" value="WD40_repeat_CS"/>
</dbReference>
<sequence>MSSTHLPFINNEVRRFTHILETSNNQAERVAAERTFVERLDSHFSRYMQDEKKQFEDKKEADLKDIESKKKHVEQLIKQVNATIVNKDKITLNVGGRLFTTTTATITSQENSFFSAMFSGMFSVEPEQDGTYFIDREPGDFGIILERLRGQDVKKVVQSLDGERRVRLLNDVRFYCLEGAFQTYLPELGILREVDVHNARALHGDDDLVLAGHTGFVNAIVELDDGRLASASNDKTIALWDTTTGASNMRLTGHSSYIQRLIKLRDGRLASASDSFDNTVRVWNPTTGLCEAVLTGHVDSVRHLVEMNNNRIASASNSPNDRRIRIWNTTTSECENMLTAHSSFISSLVMMPDGRLVSGSNDKTIKVFNEAGVCLVTCNGHGDGVTVLLVLKDGRLLSGSRDKTIKIWNTTSGACEATLTGHAAQIGCVTEIADSRVASSSDRTIKIWSTRNPKCLVTLDGHTNLVTCLRELNDASLVSAAKDKRIKIWNTLTGQCIISLIGAGDMTRCMTVLRDGRLACDGGDYSVKIYK</sequence>
<evidence type="ECO:0000256" key="2">
    <source>
        <dbReference type="ARBA" id="ARBA00022574"/>
    </source>
</evidence>
<dbReference type="PANTHER" id="PTHR19849:SF0">
    <property type="entry name" value="PHOSPHOLIPASE A-2-ACTIVATING PROTEIN"/>
    <property type="match status" value="1"/>
</dbReference>
<evidence type="ECO:0000313" key="7">
    <source>
        <dbReference type="EMBL" id="KAL0490319.1"/>
    </source>
</evidence>
<dbReference type="GO" id="GO:0010992">
    <property type="term" value="P:ubiquitin recycling"/>
    <property type="evidence" value="ECO:0007669"/>
    <property type="project" value="TreeGrafter"/>
</dbReference>
<evidence type="ECO:0000256" key="4">
    <source>
        <dbReference type="PROSITE-ProRule" id="PRU00221"/>
    </source>
</evidence>
<dbReference type="InterPro" id="IPR003131">
    <property type="entry name" value="T1-type_BTB"/>
</dbReference>